<name>A0ABV6Q8H7_9FLAO</name>
<keyword evidence="2" id="KW-1185">Reference proteome</keyword>
<evidence type="ECO:0000313" key="1">
    <source>
        <dbReference type="EMBL" id="MFC0604568.1"/>
    </source>
</evidence>
<dbReference type="RefSeq" id="WP_386062430.1">
    <property type="nucleotide sequence ID" value="NZ_JBHLTQ010000004.1"/>
</dbReference>
<accession>A0ABV6Q8H7</accession>
<dbReference type="EMBL" id="JBHLTQ010000004">
    <property type="protein sequence ID" value="MFC0604568.1"/>
    <property type="molecule type" value="Genomic_DNA"/>
</dbReference>
<dbReference type="Proteomes" id="UP001589832">
    <property type="component" value="Unassembled WGS sequence"/>
</dbReference>
<gene>
    <name evidence="1" type="ORF">ACFFGA_08385</name>
</gene>
<proteinExistence type="predicted"/>
<evidence type="ECO:0000313" key="2">
    <source>
        <dbReference type="Proteomes" id="UP001589832"/>
    </source>
</evidence>
<organism evidence="1 2">
    <name type="scientific">Winogradskyella pulchriflava</name>
    <dbReference type="NCBI Taxonomy" id="1110688"/>
    <lineage>
        <taxon>Bacteria</taxon>
        <taxon>Pseudomonadati</taxon>
        <taxon>Bacteroidota</taxon>
        <taxon>Flavobacteriia</taxon>
        <taxon>Flavobacteriales</taxon>
        <taxon>Flavobacteriaceae</taxon>
        <taxon>Winogradskyella</taxon>
    </lineage>
</organism>
<protein>
    <submittedName>
        <fullName evidence="1">Uncharacterized protein</fullName>
    </submittedName>
</protein>
<comment type="caution">
    <text evidence="1">The sequence shown here is derived from an EMBL/GenBank/DDBJ whole genome shotgun (WGS) entry which is preliminary data.</text>
</comment>
<reference evidence="1 2" key="1">
    <citation type="submission" date="2024-09" db="EMBL/GenBank/DDBJ databases">
        <authorList>
            <person name="Sun Q."/>
            <person name="Mori K."/>
        </authorList>
    </citation>
    <scope>NUCLEOTIDE SEQUENCE [LARGE SCALE GENOMIC DNA]</scope>
    <source>
        <strain evidence="1 2">NCAIM B.02481</strain>
    </source>
</reference>
<sequence>MATLKNDILKYSDWIVKAFKEDGLTLDYSINSLMEIDKFVQMHTKDGQPVKGRRLSKNLGGIIFSLGAYIGETLIKNVPNSKWITDDNDPQGEINIAVELGDGTTCWPGQRMMKRIQNGLEDGIYPYGHSLTEKTLNEKFNQSFWEIEKDIKPLEPKKPWWKF</sequence>